<keyword evidence="4" id="KW-0677">Repeat</keyword>
<evidence type="ECO:0000256" key="4">
    <source>
        <dbReference type="ARBA" id="ARBA00022737"/>
    </source>
</evidence>
<keyword evidence="6" id="KW-0472">Membrane</keyword>
<dbReference type="SUPFAM" id="SSF52058">
    <property type="entry name" value="L domain-like"/>
    <property type="match status" value="1"/>
</dbReference>
<proteinExistence type="predicted"/>
<accession>A0A7J7MNV4</accession>
<organism evidence="7 8">
    <name type="scientific">Kingdonia uniflora</name>
    <dbReference type="NCBI Taxonomy" id="39325"/>
    <lineage>
        <taxon>Eukaryota</taxon>
        <taxon>Viridiplantae</taxon>
        <taxon>Streptophyta</taxon>
        <taxon>Embryophyta</taxon>
        <taxon>Tracheophyta</taxon>
        <taxon>Spermatophyta</taxon>
        <taxon>Magnoliopsida</taxon>
        <taxon>Ranunculales</taxon>
        <taxon>Circaeasteraceae</taxon>
        <taxon>Kingdonia</taxon>
    </lineage>
</organism>
<evidence type="ECO:0000256" key="5">
    <source>
        <dbReference type="ARBA" id="ARBA00022989"/>
    </source>
</evidence>
<dbReference type="PANTHER" id="PTHR27008">
    <property type="entry name" value="OS04G0122200 PROTEIN"/>
    <property type="match status" value="1"/>
</dbReference>
<evidence type="ECO:0000256" key="3">
    <source>
        <dbReference type="ARBA" id="ARBA00022692"/>
    </source>
</evidence>
<sequence length="170" mass="19029">MQGNLFEGTIPEPLSALRGLREIDLSRNNFSGNIPQFLAKIPVLEYLNLSFNNFHGEIPKQGVFTNASKFSLLGNKNLCGGISELLLPACPKQTSGRKLTDKIIAVERDDKAFIVGLHAYGHNNRIRMEECLTEMIRMGLACSMPTPNDRIQMQDVIRKLHDIKDSFSDP</sequence>
<dbReference type="Proteomes" id="UP000541444">
    <property type="component" value="Unassembled WGS sequence"/>
</dbReference>
<keyword evidence="2" id="KW-0433">Leucine-rich repeat</keyword>
<evidence type="ECO:0000313" key="7">
    <source>
        <dbReference type="EMBL" id="KAF6156619.1"/>
    </source>
</evidence>
<reference evidence="7 8" key="1">
    <citation type="journal article" date="2020" name="IScience">
        <title>Genome Sequencing of the Endangered Kingdonia uniflora (Circaeasteraceae, Ranunculales) Reveals Potential Mechanisms of Evolutionary Specialization.</title>
        <authorList>
            <person name="Sun Y."/>
            <person name="Deng T."/>
            <person name="Zhang A."/>
            <person name="Moore M.J."/>
            <person name="Landis J.B."/>
            <person name="Lin N."/>
            <person name="Zhang H."/>
            <person name="Zhang X."/>
            <person name="Huang J."/>
            <person name="Zhang X."/>
            <person name="Sun H."/>
            <person name="Wang H."/>
        </authorList>
    </citation>
    <scope>NUCLEOTIDE SEQUENCE [LARGE SCALE GENOMIC DNA]</scope>
    <source>
        <strain evidence="7">TB1705</strain>
        <tissue evidence="7">Leaf</tissue>
    </source>
</reference>
<dbReference type="AlphaFoldDB" id="A0A7J7MNV4"/>
<dbReference type="InterPro" id="IPR051809">
    <property type="entry name" value="Plant_receptor-like_S/T_kinase"/>
</dbReference>
<dbReference type="Gene3D" id="3.80.10.10">
    <property type="entry name" value="Ribonuclease Inhibitor"/>
    <property type="match status" value="1"/>
</dbReference>
<keyword evidence="3" id="KW-0812">Transmembrane</keyword>
<evidence type="ECO:0000313" key="8">
    <source>
        <dbReference type="Proteomes" id="UP000541444"/>
    </source>
</evidence>
<gene>
    <name evidence="7" type="ORF">GIB67_014598</name>
</gene>
<comment type="subcellular location">
    <subcellularLocation>
        <location evidence="1">Membrane</location>
    </subcellularLocation>
</comment>
<evidence type="ECO:0000256" key="2">
    <source>
        <dbReference type="ARBA" id="ARBA00022614"/>
    </source>
</evidence>
<evidence type="ECO:0000256" key="6">
    <source>
        <dbReference type="ARBA" id="ARBA00023136"/>
    </source>
</evidence>
<dbReference type="InterPro" id="IPR001611">
    <property type="entry name" value="Leu-rich_rpt"/>
</dbReference>
<name>A0A7J7MNV4_9MAGN</name>
<dbReference type="Pfam" id="PF00560">
    <property type="entry name" value="LRR_1"/>
    <property type="match status" value="2"/>
</dbReference>
<dbReference type="PANTHER" id="PTHR27008:SF499">
    <property type="entry name" value="OS06G0581500 PROTEIN"/>
    <property type="match status" value="1"/>
</dbReference>
<protein>
    <submittedName>
        <fullName evidence="7">Uncharacterized protein</fullName>
    </submittedName>
</protein>
<dbReference type="OrthoDB" id="676979at2759"/>
<evidence type="ECO:0000256" key="1">
    <source>
        <dbReference type="ARBA" id="ARBA00004370"/>
    </source>
</evidence>
<keyword evidence="8" id="KW-1185">Reference proteome</keyword>
<dbReference type="GO" id="GO:0016020">
    <property type="term" value="C:membrane"/>
    <property type="evidence" value="ECO:0007669"/>
    <property type="project" value="UniProtKB-SubCell"/>
</dbReference>
<keyword evidence="5" id="KW-1133">Transmembrane helix</keyword>
<dbReference type="Gene3D" id="1.10.510.10">
    <property type="entry name" value="Transferase(Phosphotransferase) domain 1"/>
    <property type="match status" value="1"/>
</dbReference>
<dbReference type="InterPro" id="IPR032675">
    <property type="entry name" value="LRR_dom_sf"/>
</dbReference>
<comment type="caution">
    <text evidence="7">The sequence shown here is derived from an EMBL/GenBank/DDBJ whole genome shotgun (WGS) entry which is preliminary data.</text>
</comment>
<dbReference type="EMBL" id="JACGCM010001313">
    <property type="protein sequence ID" value="KAF6156619.1"/>
    <property type="molecule type" value="Genomic_DNA"/>
</dbReference>